<keyword evidence="3 5" id="KW-1133">Transmembrane helix</keyword>
<reference evidence="7 8" key="1">
    <citation type="journal article" date="2007" name="Int. J. Syst. Evol. Microbiol.">
        <title>Oceanobacillus profundus sp. nov., isolated from a deep-sea sediment core.</title>
        <authorList>
            <person name="Kim Y.G."/>
            <person name="Choi D.H."/>
            <person name="Hyun S."/>
            <person name="Cho B.C."/>
        </authorList>
    </citation>
    <scope>NUCLEOTIDE SEQUENCE [LARGE SCALE GENOMIC DNA]</scope>
    <source>
        <strain evidence="7 8">DSM 18246</strain>
    </source>
</reference>
<evidence type="ECO:0000259" key="6">
    <source>
        <dbReference type="PROSITE" id="PS51012"/>
    </source>
</evidence>
<dbReference type="GO" id="GO:0043190">
    <property type="term" value="C:ATP-binding cassette (ABC) transporter complex"/>
    <property type="evidence" value="ECO:0007669"/>
    <property type="project" value="InterPro"/>
</dbReference>
<feature type="transmembrane region" description="Helical" evidence="5">
    <location>
        <begin position="21"/>
        <end position="40"/>
    </location>
</feature>
<feature type="transmembrane region" description="Helical" evidence="5">
    <location>
        <begin position="157"/>
        <end position="180"/>
    </location>
</feature>
<proteinExistence type="inferred from homology"/>
<keyword evidence="8" id="KW-1185">Reference proteome</keyword>
<comment type="caution">
    <text evidence="7">The sequence shown here is derived from an EMBL/GenBank/DDBJ whole genome shotgun (WGS) entry which is preliminary data.</text>
</comment>
<evidence type="ECO:0000256" key="5">
    <source>
        <dbReference type="RuleBase" id="RU361157"/>
    </source>
</evidence>
<dbReference type="InterPro" id="IPR013525">
    <property type="entry name" value="ABC2_TM"/>
</dbReference>
<dbReference type="PIRSF" id="PIRSF006648">
    <property type="entry name" value="DrrB"/>
    <property type="match status" value="1"/>
</dbReference>
<comment type="subcellular location">
    <subcellularLocation>
        <location evidence="5">Cell membrane</location>
        <topology evidence="5">Multi-pass membrane protein</topology>
    </subcellularLocation>
    <subcellularLocation>
        <location evidence="1">Membrane</location>
        <topology evidence="1">Multi-pass membrane protein</topology>
    </subcellularLocation>
</comment>
<dbReference type="Pfam" id="PF12698">
    <property type="entry name" value="ABC2_membrane_3"/>
    <property type="match status" value="1"/>
</dbReference>
<keyword evidence="4 5" id="KW-0472">Membrane</keyword>
<keyword evidence="2 5" id="KW-0812">Transmembrane</keyword>
<evidence type="ECO:0000256" key="2">
    <source>
        <dbReference type="ARBA" id="ARBA00022692"/>
    </source>
</evidence>
<keyword evidence="5" id="KW-0813">Transport</keyword>
<dbReference type="PROSITE" id="PS51012">
    <property type="entry name" value="ABC_TM2"/>
    <property type="match status" value="1"/>
</dbReference>
<dbReference type="OrthoDB" id="162334at2"/>
<organism evidence="7 8">
    <name type="scientific">Oceanobacillus profundus</name>
    <dbReference type="NCBI Taxonomy" id="372463"/>
    <lineage>
        <taxon>Bacteria</taxon>
        <taxon>Bacillati</taxon>
        <taxon>Bacillota</taxon>
        <taxon>Bacilli</taxon>
        <taxon>Bacillales</taxon>
        <taxon>Bacillaceae</taxon>
        <taxon>Oceanobacillus</taxon>
    </lineage>
</organism>
<sequence>MKMMMFGFRTTKEIIRDPLSMFFGLAFPIILLLLLTFINQNIPNDLFHISSLAPGIVVFGLSFMTLFSAQMIAKDRVSELLARLFTTPMKAYDFILGYTLPLIPMSLVQAMICYGVSIMLGMDFTLNVLLAIITVLPVAILFIGIGLLCGSIFNEKAVAGICGALLTNLTAWLSGIWFSLELVGGWFEKIAYALPFVHAVDMGKAVFSGDYSNIFPHIWWVVGYGLVITVLAIYIFQWKMKNR</sequence>
<protein>
    <recommendedName>
        <fullName evidence="5">Transport permease protein</fullName>
    </recommendedName>
</protein>
<feature type="transmembrane region" description="Helical" evidence="5">
    <location>
        <begin position="217"/>
        <end position="236"/>
    </location>
</feature>
<comment type="similarity">
    <text evidence="5">Belongs to the ABC-2 integral membrane protein family.</text>
</comment>
<dbReference type="Proteomes" id="UP000285456">
    <property type="component" value="Unassembled WGS sequence"/>
</dbReference>
<evidence type="ECO:0000256" key="4">
    <source>
        <dbReference type="ARBA" id="ARBA00023136"/>
    </source>
</evidence>
<dbReference type="PRINTS" id="PR00164">
    <property type="entry name" value="ABC2TRNSPORT"/>
</dbReference>
<dbReference type="EMBL" id="QWEH01000015">
    <property type="protein sequence ID" value="RHW30220.1"/>
    <property type="molecule type" value="Genomic_DNA"/>
</dbReference>
<feature type="transmembrane region" description="Helical" evidence="5">
    <location>
        <begin position="52"/>
        <end position="73"/>
    </location>
</feature>
<dbReference type="InterPro" id="IPR052902">
    <property type="entry name" value="ABC-2_transporter"/>
</dbReference>
<evidence type="ECO:0000313" key="7">
    <source>
        <dbReference type="EMBL" id="RHW30220.1"/>
    </source>
</evidence>
<accession>A0A417YC05</accession>
<feature type="transmembrane region" description="Helical" evidence="5">
    <location>
        <begin position="94"/>
        <end position="122"/>
    </location>
</feature>
<dbReference type="RefSeq" id="WP_095313488.1">
    <property type="nucleotide sequence ID" value="NZ_PHUT01000016.1"/>
</dbReference>
<keyword evidence="5" id="KW-1003">Cell membrane</keyword>
<dbReference type="GO" id="GO:0140359">
    <property type="term" value="F:ABC-type transporter activity"/>
    <property type="evidence" value="ECO:0007669"/>
    <property type="project" value="InterPro"/>
</dbReference>
<evidence type="ECO:0000313" key="8">
    <source>
        <dbReference type="Proteomes" id="UP000285456"/>
    </source>
</evidence>
<evidence type="ECO:0000256" key="3">
    <source>
        <dbReference type="ARBA" id="ARBA00022989"/>
    </source>
</evidence>
<evidence type="ECO:0000256" key="1">
    <source>
        <dbReference type="ARBA" id="ARBA00004141"/>
    </source>
</evidence>
<dbReference type="InterPro" id="IPR047817">
    <property type="entry name" value="ABC2_TM_bact-type"/>
</dbReference>
<dbReference type="PANTHER" id="PTHR43027">
    <property type="entry name" value="DOXORUBICIN RESISTANCE ABC TRANSPORTER PERMEASE PROTEIN DRRC-RELATED"/>
    <property type="match status" value="1"/>
</dbReference>
<feature type="domain" description="ABC transmembrane type-2" evidence="6">
    <location>
        <begin position="19"/>
        <end position="239"/>
    </location>
</feature>
<dbReference type="InterPro" id="IPR000412">
    <property type="entry name" value="ABC_2_transport"/>
</dbReference>
<gene>
    <name evidence="7" type="ORF">D1B32_18065</name>
</gene>
<dbReference type="PANTHER" id="PTHR43027:SF1">
    <property type="entry name" value="DOXORUBICIN RESISTANCE ABC TRANSPORTER PERMEASE PROTEIN DRRC-RELATED"/>
    <property type="match status" value="1"/>
</dbReference>
<dbReference type="AlphaFoldDB" id="A0A417YC05"/>
<feature type="transmembrane region" description="Helical" evidence="5">
    <location>
        <begin position="128"/>
        <end position="150"/>
    </location>
</feature>
<name>A0A417YC05_9BACI</name>